<dbReference type="AlphaFoldDB" id="A0A0W7WTL4"/>
<dbReference type="STRING" id="1765722.AT728_00830"/>
<protein>
    <submittedName>
        <fullName evidence="2">Mycothiol maleylpyruvate isomerase</fullName>
    </submittedName>
</protein>
<keyword evidence="2" id="KW-0413">Isomerase</keyword>
<name>A0A0W7WTL4_9ACTN</name>
<dbReference type="SUPFAM" id="SSF55718">
    <property type="entry name" value="SCP-like"/>
    <property type="match status" value="1"/>
</dbReference>
<evidence type="ECO:0000259" key="1">
    <source>
        <dbReference type="Pfam" id="PF11716"/>
    </source>
</evidence>
<dbReference type="Proteomes" id="UP000054804">
    <property type="component" value="Unassembled WGS sequence"/>
</dbReference>
<dbReference type="Gene3D" id="1.20.120.450">
    <property type="entry name" value="dinb family like domain"/>
    <property type="match status" value="1"/>
</dbReference>
<dbReference type="GO" id="GO:0016853">
    <property type="term" value="F:isomerase activity"/>
    <property type="evidence" value="ECO:0007669"/>
    <property type="project" value="UniProtKB-KW"/>
</dbReference>
<organism evidence="2 3">
    <name type="scientific">Streptomyces silvensis</name>
    <dbReference type="NCBI Taxonomy" id="1765722"/>
    <lineage>
        <taxon>Bacteria</taxon>
        <taxon>Bacillati</taxon>
        <taxon>Actinomycetota</taxon>
        <taxon>Actinomycetes</taxon>
        <taxon>Kitasatosporales</taxon>
        <taxon>Streptomycetaceae</taxon>
        <taxon>Streptomyces</taxon>
    </lineage>
</organism>
<dbReference type="InterPro" id="IPR024344">
    <property type="entry name" value="MDMPI_metal-binding"/>
</dbReference>
<feature type="domain" description="Mycothiol-dependent maleylpyruvate isomerase metal-binding" evidence="1">
    <location>
        <begin position="11"/>
        <end position="139"/>
    </location>
</feature>
<proteinExistence type="predicted"/>
<keyword evidence="3" id="KW-1185">Reference proteome</keyword>
<comment type="caution">
    <text evidence="2">The sequence shown here is derived from an EMBL/GenBank/DDBJ whole genome shotgun (WGS) entry which is preliminary data.</text>
</comment>
<dbReference type="InterPro" id="IPR017517">
    <property type="entry name" value="Maleyloyr_isom"/>
</dbReference>
<keyword evidence="2" id="KW-0670">Pyruvate</keyword>
<sequence length="232" mass="24849">MIDHVRDLASVRDATERLLAAATDLDNVSTAEPSLLPGWTRGHVLAHVARNADALVNVLAGRPMYVSGAARDADIERDAPRPIADHLVDLRESAARLEAQAALPADWSRTITMRNGVTDSASRVPFRRWVELELHLVDLGVGYDLEDLSAEFLERETDFLTARFSGNPDVPATSVTDGTRAWRTGRAAEKPEVTVAGPPPALVGWLAGRRGGDALAADLTCEGGPLPALPPL</sequence>
<dbReference type="RefSeq" id="WP_058851600.1">
    <property type="nucleotide sequence ID" value="NZ_LOCL01000062.1"/>
</dbReference>
<dbReference type="GO" id="GO:0046872">
    <property type="term" value="F:metal ion binding"/>
    <property type="evidence" value="ECO:0007669"/>
    <property type="project" value="InterPro"/>
</dbReference>
<evidence type="ECO:0000313" key="3">
    <source>
        <dbReference type="Proteomes" id="UP000054804"/>
    </source>
</evidence>
<gene>
    <name evidence="2" type="ORF">AT728_00830</name>
</gene>
<dbReference type="InterPro" id="IPR034660">
    <property type="entry name" value="DinB/YfiT-like"/>
</dbReference>
<dbReference type="EMBL" id="LOCL01000062">
    <property type="protein sequence ID" value="KUF13844.1"/>
    <property type="molecule type" value="Genomic_DNA"/>
</dbReference>
<evidence type="ECO:0000313" key="2">
    <source>
        <dbReference type="EMBL" id="KUF13844.1"/>
    </source>
</evidence>
<dbReference type="InterPro" id="IPR036527">
    <property type="entry name" value="SCP2_sterol-bd_dom_sf"/>
</dbReference>
<accession>A0A0W7WTL4</accession>
<dbReference type="OrthoDB" id="5118203at2"/>
<dbReference type="Pfam" id="PF11716">
    <property type="entry name" value="MDMPI_N"/>
    <property type="match status" value="1"/>
</dbReference>
<reference evidence="2 3" key="1">
    <citation type="submission" date="2015-12" db="EMBL/GenBank/DDBJ databases">
        <title>Draft genome sequence of Streptomyces silvensis ATCC 53525, a producer of novel hormone antagonists.</title>
        <authorList>
            <person name="Johnston C.W."/>
            <person name="Li Y."/>
            <person name="Magarvey N.A."/>
        </authorList>
    </citation>
    <scope>NUCLEOTIDE SEQUENCE [LARGE SCALE GENOMIC DNA]</scope>
    <source>
        <strain evidence="2 3">ATCC 53525</strain>
    </source>
</reference>
<dbReference type="SUPFAM" id="SSF109854">
    <property type="entry name" value="DinB/YfiT-like putative metalloenzymes"/>
    <property type="match status" value="1"/>
</dbReference>
<dbReference type="NCBIfam" id="TIGR03083">
    <property type="entry name" value="maleylpyruvate isomerase family mycothiol-dependent enzyme"/>
    <property type="match status" value="1"/>
</dbReference>